<gene>
    <name evidence="5" type="ORF">MD483_13280</name>
</gene>
<feature type="domain" description="Multidrug resistance protein MdtA-like alpha-helical hairpin" evidence="3">
    <location>
        <begin position="109"/>
        <end position="161"/>
    </location>
</feature>
<evidence type="ECO:0000259" key="3">
    <source>
        <dbReference type="Pfam" id="PF25876"/>
    </source>
</evidence>
<dbReference type="Gene3D" id="1.10.287.470">
    <property type="entry name" value="Helix hairpin bin"/>
    <property type="match status" value="1"/>
</dbReference>
<feature type="signal peptide" evidence="2">
    <location>
        <begin position="1"/>
        <end position="29"/>
    </location>
</feature>
<dbReference type="GO" id="GO:1990281">
    <property type="term" value="C:efflux pump complex"/>
    <property type="evidence" value="ECO:0007669"/>
    <property type="project" value="TreeGrafter"/>
</dbReference>
<reference evidence="5" key="1">
    <citation type="submission" date="2022-02" db="EMBL/GenBank/DDBJ databases">
        <title>Vibrio sp. nov., a new bacterium isolated from Bohai sea, China.</title>
        <authorList>
            <person name="Yuan Y."/>
        </authorList>
    </citation>
    <scope>NUCLEOTIDE SEQUENCE</scope>
    <source>
        <strain evidence="5">DBSS07</strain>
    </source>
</reference>
<dbReference type="Pfam" id="PF25876">
    <property type="entry name" value="HH_MFP_RND"/>
    <property type="match status" value="1"/>
</dbReference>
<organism evidence="5 6">
    <name type="scientific">Vibrio paucivorans</name>
    <dbReference type="NCBI Taxonomy" id="2829489"/>
    <lineage>
        <taxon>Bacteria</taxon>
        <taxon>Pseudomonadati</taxon>
        <taxon>Pseudomonadota</taxon>
        <taxon>Gammaproteobacteria</taxon>
        <taxon>Vibrionales</taxon>
        <taxon>Vibrionaceae</taxon>
        <taxon>Vibrio</taxon>
    </lineage>
</organism>
<comment type="similarity">
    <text evidence="1">Belongs to the membrane fusion protein (MFP) (TC 8.A.1) family.</text>
</comment>
<sequence length="357" mass="39153">MLSLNSKSIPGRLLTVAAFSLVLAGCNKANSEMTNPVIKPVKLVEVPDLQAQQLDSFIAKIDATERAALSFQVPGEIETVEVQMGEPVSKGMVLAKLDPTDYQLAVDARQAEYDLAETQLKRAQQLMKKKLISRDSFDQAETSYKAAKVALHQAKTDLQYTVITAPFDGVVSLSFAKAHEVVAANQPVLNVIDNSVMDVTFTIPVSYTEIYGLDMIRNGQLSVSMDSHRQYVIPAQFKEVSTQPDMDTNSYTASVTIQRPEELNLLSGMSGQVKLVNTQKPNHYRLADSAWVEKQVQSGVVMRFDPQTQLVNRVEVAIDEHGNVVSGIEKGDLLVEAGVANLMDGQQVKAWTREAGI</sequence>
<dbReference type="GO" id="GO:0015562">
    <property type="term" value="F:efflux transmembrane transporter activity"/>
    <property type="evidence" value="ECO:0007669"/>
    <property type="project" value="TreeGrafter"/>
</dbReference>
<evidence type="ECO:0000313" key="6">
    <source>
        <dbReference type="Proteomes" id="UP001155586"/>
    </source>
</evidence>
<evidence type="ECO:0000259" key="4">
    <source>
        <dbReference type="Pfam" id="PF25917"/>
    </source>
</evidence>
<protein>
    <submittedName>
        <fullName evidence="5">Efflux RND transporter periplasmic adaptor subunit</fullName>
    </submittedName>
</protein>
<evidence type="ECO:0000256" key="1">
    <source>
        <dbReference type="ARBA" id="ARBA00009477"/>
    </source>
</evidence>
<dbReference type="Proteomes" id="UP001155586">
    <property type="component" value="Unassembled WGS sequence"/>
</dbReference>
<comment type="caution">
    <text evidence="5">The sequence shown here is derived from an EMBL/GenBank/DDBJ whole genome shotgun (WGS) entry which is preliminary data.</text>
</comment>
<dbReference type="Pfam" id="PF25917">
    <property type="entry name" value="BSH_RND"/>
    <property type="match status" value="1"/>
</dbReference>
<dbReference type="PANTHER" id="PTHR30469:SF20">
    <property type="entry name" value="EFFLUX RND TRANSPORTER PERIPLASMIC ADAPTOR SUBUNIT"/>
    <property type="match status" value="1"/>
</dbReference>
<dbReference type="Gene3D" id="2.40.50.100">
    <property type="match status" value="1"/>
</dbReference>
<keyword evidence="2" id="KW-0732">Signal</keyword>
<dbReference type="EMBL" id="JAKRRX010000074">
    <property type="protein sequence ID" value="MCW8334794.1"/>
    <property type="molecule type" value="Genomic_DNA"/>
</dbReference>
<dbReference type="Gene3D" id="2.40.30.170">
    <property type="match status" value="1"/>
</dbReference>
<dbReference type="PANTHER" id="PTHR30469">
    <property type="entry name" value="MULTIDRUG RESISTANCE PROTEIN MDTA"/>
    <property type="match status" value="1"/>
</dbReference>
<proteinExistence type="inferred from homology"/>
<evidence type="ECO:0000256" key="2">
    <source>
        <dbReference type="SAM" id="SignalP"/>
    </source>
</evidence>
<evidence type="ECO:0000313" key="5">
    <source>
        <dbReference type="EMBL" id="MCW8334794.1"/>
    </source>
</evidence>
<accession>A0A9X3HSG2</accession>
<dbReference type="PROSITE" id="PS51257">
    <property type="entry name" value="PROKAR_LIPOPROTEIN"/>
    <property type="match status" value="1"/>
</dbReference>
<name>A0A9X3HSG2_9VIBR</name>
<dbReference type="Gene3D" id="2.40.420.20">
    <property type="match status" value="1"/>
</dbReference>
<dbReference type="AlphaFoldDB" id="A0A9X3HSG2"/>
<dbReference type="NCBIfam" id="TIGR01730">
    <property type="entry name" value="RND_mfp"/>
    <property type="match status" value="1"/>
</dbReference>
<dbReference type="InterPro" id="IPR058624">
    <property type="entry name" value="MdtA-like_HH"/>
</dbReference>
<dbReference type="InterPro" id="IPR058625">
    <property type="entry name" value="MdtA-like_BSH"/>
</dbReference>
<keyword evidence="6" id="KW-1185">Reference proteome</keyword>
<dbReference type="InterPro" id="IPR006143">
    <property type="entry name" value="RND_pump_MFP"/>
</dbReference>
<dbReference type="SUPFAM" id="SSF111369">
    <property type="entry name" value="HlyD-like secretion proteins"/>
    <property type="match status" value="1"/>
</dbReference>
<dbReference type="RefSeq" id="WP_252031113.1">
    <property type="nucleotide sequence ID" value="NZ_JAKRRX010000074.1"/>
</dbReference>
<feature type="domain" description="Multidrug resistance protein MdtA-like barrel-sandwich hybrid" evidence="4">
    <location>
        <begin position="68"/>
        <end position="192"/>
    </location>
</feature>
<feature type="chain" id="PRO_5040782062" evidence="2">
    <location>
        <begin position="30"/>
        <end position="357"/>
    </location>
</feature>